<dbReference type="Gene3D" id="2.40.128.20">
    <property type="match status" value="1"/>
</dbReference>
<feature type="signal peptide" evidence="1">
    <location>
        <begin position="1"/>
        <end position="18"/>
    </location>
</feature>
<sequence length="197" mass="22379">MVCLQALMLWTLTVTSAAADITNPFDNISVDLSPYQDPWPIINDTRDVWLSRISEKNATFPKVMSRYWKYEAYNETVDRSLEFVPAGTSSLNISLHVRQEQSQNRSNLTILDVASMGESALVFHNKSYNIGNQTFLVLYGDSTCLILGKALNETGFTDCSLWFPKKSWGYLSPPTCCEFLFVVLCSQGTKFDWNRML</sequence>
<dbReference type="InterPro" id="IPR012674">
    <property type="entry name" value="Calycin"/>
</dbReference>
<name>A0A131YGJ5_RHIAP</name>
<accession>A0A131YGJ5</accession>
<evidence type="ECO:0000256" key="1">
    <source>
        <dbReference type="SAM" id="SignalP"/>
    </source>
</evidence>
<feature type="chain" id="PRO_5007285160" evidence="1">
    <location>
        <begin position="19"/>
        <end position="197"/>
    </location>
</feature>
<dbReference type="AlphaFoldDB" id="A0A131YGJ5"/>
<dbReference type="SUPFAM" id="SSF50814">
    <property type="entry name" value="Lipocalins"/>
    <property type="match status" value="1"/>
</dbReference>
<proteinExistence type="predicted"/>
<dbReference type="EMBL" id="GEDV01010490">
    <property type="protein sequence ID" value="JAP78067.1"/>
    <property type="molecule type" value="Transcribed_RNA"/>
</dbReference>
<keyword evidence="1" id="KW-0732">Signal</keyword>
<protein>
    <submittedName>
        <fullName evidence="2">Lipocalin</fullName>
    </submittedName>
</protein>
<organism evidence="2">
    <name type="scientific">Rhipicephalus appendiculatus</name>
    <name type="common">Brown ear tick</name>
    <dbReference type="NCBI Taxonomy" id="34631"/>
    <lineage>
        <taxon>Eukaryota</taxon>
        <taxon>Metazoa</taxon>
        <taxon>Ecdysozoa</taxon>
        <taxon>Arthropoda</taxon>
        <taxon>Chelicerata</taxon>
        <taxon>Arachnida</taxon>
        <taxon>Acari</taxon>
        <taxon>Parasitiformes</taxon>
        <taxon>Ixodida</taxon>
        <taxon>Ixodoidea</taxon>
        <taxon>Ixodidae</taxon>
        <taxon>Rhipicephalinae</taxon>
        <taxon>Rhipicephalus</taxon>
        <taxon>Rhipicephalus</taxon>
    </lineage>
</organism>
<reference evidence="2" key="1">
    <citation type="journal article" date="2016" name="Ticks Tick Borne Dis.">
        <title>De novo assembly and annotation of the salivary gland transcriptome of Rhipicephalus appendiculatus male and female ticks during blood feeding.</title>
        <authorList>
            <person name="de Castro M.H."/>
            <person name="de Klerk D."/>
            <person name="Pienaar R."/>
            <person name="Latif A.A."/>
            <person name="Rees D.J."/>
            <person name="Mans B.J."/>
        </authorList>
    </citation>
    <scope>NUCLEOTIDE SEQUENCE</scope>
    <source>
        <tissue evidence="2">Salivary glands</tissue>
    </source>
</reference>
<evidence type="ECO:0000313" key="2">
    <source>
        <dbReference type="EMBL" id="JAP78067.1"/>
    </source>
</evidence>